<feature type="transmembrane region" description="Helical" evidence="5">
    <location>
        <begin position="18"/>
        <end position="48"/>
    </location>
</feature>
<evidence type="ECO:0000256" key="3">
    <source>
        <dbReference type="ARBA" id="ARBA00022989"/>
    </source>
</evidence>
<dbReference type="Gene3D" id="1.20.1250.20">
    <property type="entry name" value="MFS general substrate transporter like domains"/>
    <property type="match status" value="1"/>
</dbReference>
<feature type="transmembrane region" description="Helical" evidence="5">
    <location>
        <begin position="346"/>
        <end position="365"/>
    </location>
</feature>
<evidence type="ECO:0000259" key="6">
    <source>
        <dbReference type="PROSITE" id="PS50850"/>
    </source>
</evidence>
<reference evidence="7 8" key="1">
    <citation type="submission" date="2017-01" db="EMBL/GenBank/DDBJ databases">
        <authorList>
            <person name="Varghese N."/>
            <person name="Submissions S."/>
        </authorList>
    </citation>
    <scope>NUCLEOTIDE SEQUENCE [LARGE SCALE GENOMIC DNA]</scope>
    <source>
        <strain evidence="7 8">DSM 2061</strain>
    </source>
</reference>
<evidence type="ECO:0000313" key="7">
    <source>
        <dbReference type="EMBL" id="SIS43332.1"/>
    </source>
</evidence>
<dbReference type="PROSITE" id="PS00217">
    <property type="entry name" value="SUGAR_TRANSPORT_2"/>
    <property type="match status" value="1"/>
</dbReference>
<dbReference type="EMBL" id="FTOB01000001">
    <property type="protein sequence ID" value="SIS43332.1"/>
    <property type="molecule type" value="Genomic_DNA"/>
</dbReference>
<sequence>MTTLDINQIIDKAKATSFLVHIVVLGCLCSIIEGFEMIVLGMIIPNLAKDWGLKPEDFEYAHLAVLFGILAGSIFAGILMDKIGRRKSMLLMFGLGTIGMGVSFFLENMTQLIILRFLTGLGAGGSLPIALAIVTEYSPKKVRNMLAVLVYAGAPFATTVGGYIGPHFIEMYDWKGMFLLGFMMSLPIFLWMVFFLPESLKYLVAKEKNTEKAKKLLIKVDSSITIAETDRLFINEKPIAKSPIGALFSEGRSIVTFLLWIAFIGGQFIVYFMSLWLPTILQNNGWEQNLSLNAIGHYYLGAGIGGIIIGWMADRWGSAKVLAIAFPLAALLYFWLGQVVDDPDMWFIIAPFAGAVSVGAMMAKAPFAASLYPTTIRGTGIGTAMGVGRIGGLLTPGVGAALVAANVTAAQFYNIATIAPIICASAILVILLITRKKKFGTDNIQ</sequence>
<keyword evidence="3 5" id="KW-1133">Transmembrane helix</keyword>
<accession>A0ABY1KK11</accession>
<protein>
    <submittedName>
        <fullName evidence="7">MFS transporter, AAHS family, benzoate transport protein/MFS transporter, AAHS family, 4-hydroxybenzoate transporter</fullName>
    </submittedName>
</protein>
<keyword evidence="4 5" id="KW-0472">Membrane</keyword>
<proteinExistence type="predicted"/>
<evidence type="ECO:0000256" key="1">
    <source>
        <dbReference type="ARBA" id="ARBA00004141"/>
    </source>
</evidence>
<dbReference type="RefSeq" id="WP_076453731.1">
    <property type="nucleotide sequence ID" value="NZ_FTOB01000001.1"/>
</dbReference>
<dbReference type="Pfam" id="PF07690">
    <property type="entry name" value="MFS_1"/>
    <property type="match status" value="2"/>
</dbReference>
<organism evidence="7 8">
    <name type="scientific">Zobellia uliginosa</name>
    <dbReference type="NCBI Taxonomy" id="143224"/>
    <lineage>
        <taxon>Bacteria</taxon>
        <taxon>Pseudomonadati</taxon>
        <taxon>Bacteroidota</taxon>
        <taxon>Flavobacteriia</taxon>
        <taxon>Flavobacteriales</taxon>
        <taxon>Flavobacteriaceae</taxon>
        <taxon>Zobellia</taxon>
    </lineage>
</organism>
<dbReference type="Proteomes" id="UP000185728">
    <property type="component" value="Unassembled WGS sequence"/>
</dbReference>
<dbReference type="SUPFAM" id="SSF103473">
    <property type="entry name" value="MFS general substrate transporter"/>
    <property type="match status" value="1"/>
</dbReference>
<dbReference type="InterPro" id="IPR036259">
    <property type="entry name" value="MFS_trans_sf"/>
</dbReference>
<keyword evidence="2 5" id="KW-0812">Transmembrane</keyword>
<dbReference type="InterPro" id="IPR005829">
    <property type="entry name" value="Sugar_transporter_CS"/>
</dbReference>
<feature type="transmembrane region" description="Helical" evidence="5">
    <location>
        <begin position="146"/>
        <end position="165"/>
    </location>
</feature>
<feature type="domain" description="Major facilitator superfamily (MFS) profile" evidence="6">
    <location>
        <begin position="22"/>
        <end position="437"/>
    </location>
</feature>
<feature type="transmembrane region" description="Helical" evidence="5">
    <location>
        <begin position="112"/>
        <end position="134"/>
    </location>
</feature>
<feature type="transmembrane region" description="Helical" evidence="5">
    <location>
        <begin position="321"/>
        <end position="340"/>
    </location>
</feature>
<evidence type="ECO:0000256" key="2">
    <source>
        <dbReference type="ARBA" id="ARBA00022692"/>
    </source>
</evidence>
<feature type="transmembrane region" description="Helical" evidence="5">
    <location>
        <begin position="257"/>
        <end position="277"/>
    </location>
</feature>
<keyword evidence="8" id="KW-1185">Reference proteome</keyword>
<dbReference type="InterPro" id="IPR011701">
    <property type="entry name" value="MFS"/>
</dbReference>
<evidence type="ECO:0000256" key="5">
    <source>
        <dbReference type="SAM" id="Phobius"/>
    </source>
</evidence>
<name>A0ABY1KK11_9FLAO</name>
<feature type="transmembrane region" description="Helical" evidence="5">
    <location>
        <begin position="411"/>
        <end position="433"/>
    </location>
</feature>
<feature type="transmembrane region" description="Helical" evidence="5">
    <location>
        <begin position="386"/>
        <end position="405"/>
    </location>
</feature>
<dbReference type="PANTHER" id="PTHR23508">
    <property type="entry name" value="CARBOXYLIC ACID TRANSPORTER PROTEIN HOMOLOG"/>
    <property type="match status" value="1"/>
</dbReference>
<feature type="transmembrane region" description="Helical" evidence="5">
    <location>
        <begin position="60"/>
        <end position="80"/>
    </location>
</feature>
<dbReference type="InterPro" id="IPR020846">
    <property type="entry name" value="MFS_dom"/>
</dbReference>
<dbReference type="PANTHER" id="PTHR23508:SF10">
    <property type="entry name" value="CARBOXYLIC ACID TRANSPORTER PROTEIN HOMOLOG"/>
    <property type="match status" value="1"/>
</dbReference>
<dbReference type="PROSITE" id="PS50850">
    <property type="entry name" value="MFS"/>
    <property type="match status" value="1"/>
</dbReference>
<feature type="transmembrane region" description="Helical" evidence="5">
    <location>
        <begin position="177"/>
        <end position="196"/>
    </location>
</feature>
<comment type="caution">
    <text evidence="7">The sequence shown here is derived from an EMBL/GenBank/DDBJ whole genome shotgun (WGS) entry which is preliminary data.</text>
</comment>
<comment type="subcellular location">
    <subcellularLocation>
        <location evidence="1">Membrane</location>
        <topology evidence="1">Multi-pass membrane protein</topology>
    </subcellularLocation>
</comment>
<gene>
    <name evidence="7" type="ORF">SAMN05421766_101960</name>
</gene>
<feature type="transmembrane region" description="Helical" evidence="5">
    <location>
        <begin position="297"/>
        <end position="314"/>
    </location>
</feature>
<evidence type="ECO:0000313" key="8">
    <source>
        <dbReference type="Proteomes" id="UP000185728"/>
    </source>
</evidence>
<evidence type="ECO:0000256" key="4">
    <source>
        <dbReference type="ARBA" id="ARBA00023136"/>
    </source>
</evidence>
<feature type="transmembrane region" description="Helical" evidence="5">
    <location>
        <begin position="89"/>
        <end position="106"/>
    </location>
</feature>